<proteinExistence type="predicted"/>
<dbReference type="EMBL" id="AJWN02000090">
    <property type="protein sequence ID" value="OEE59178.1"/>
    <property type="molecule type" value="Genomic_DNA"/>
</dbReference>
<gene>
    <name evidence="1" type="ORF">A1OK_03975</name>
</gene>
<sequence>MAVSFAIWPLFIVPTISAQQLHYPAPQNMKDVLETLGFEDPWTDMNDGEKLIIHNGEIWLRDGDYFAVLDVSDTNENTMRLSLMNNLTVCAKLGVAVTGQSSSDVFSTFGTLTKDALVKPEQQMLAGNAPFHFHVLVTELLAGRTTMQCGVKR</sequence>
<dbReference type="AlphaFoldDB" id="A0A1E5C0Z2"/>
<reference evidence="1 2" key="1">
    <citation type="journal article" date="2012" name="Science">
        <title>Ecological populations of bacteria act as socially cohesive units of antibiotic production and resistance.</title>
        <authorList>
            <person name="Cordero O.X."/>
            <person name="Wildschutte H."/>
            <person name="Kirkup B."/>
            <person name="Proehl S."/>
            <person name="Ngo L."/>
            <person name="Hussain F."/>
            <person name="Le Roux F."/>
            <person name="Mincer T."/>
            <person name="Polz M.F."/>
        </authorList>
    </citation>
    <scope>NUCLEOTIDE SEQUENCE [LARGE SCALE GENOMIC DNA]</scope>
    <source>
        <strain evidence="1 2">FF-454</strain>
    </source>
</reference>
<accession>A0A1E5C0Z2</accession>
<protein>
    <submittedName>
        <fullName evidence="1">Uncharacterized protein</fullName>
    </submittedName>
</protein>
<dbReference type="Proteomes" id="UP000095039">
    <property type="component" value="Unassembled WGS sequence"/>
</dbReference>
<organism evidence="1 2">
    <name type="scientific">Enterovibrio norvegicus FF-454</name>
    <dbReference type="NCBI Taxonomy" id="1185651"/>
    <lineage>
        <taxon>Bacteria</taxon>
        <taxon>Pseudomonadati</taxon>
        <taxon>Pseudomonadota</taxon>
        <taxon>Gammaproteobacteria</taxon>
        <taxon>Vibrionales</taxon>
        <taxon>Vibrionaceae</taxon>
        <taxon>Enterovibrio</taxon>
    </lineage>
</organism>
<evidence type="ECO:0000313" key="1">
    <source>
        <dbReference type="EMBL" id="OEE59178.1"/>
    </source>
</evidence>
<comment type="caution">
    <text evidence="1">The sequence shown here is derived from an EMBL/GenBank/DDBJ whole genome shotgun (WGS) entry which is preliminary data.</text>
</comment>
<name>A0A1E5C0Z2_9GAMM</name>
<evidence type="ECO:0000313" key="2">
    <source>
        <dbReference type="Proteomes" id="UP000095039"/>
    </source>
</evidence>
<keyword evidence="2" id="KW-1185">Reference proteome</keyword>